<feature type="transmembrane region" description="Helical" evidence="6">
    <location>
        <begin position="361"/>
        <end position="384"/>
    </location>
</feature>
<evidence type="ECO:0000313" key="9">
    <source>
        <dbReference type="Proteomes" id="UP000000305"/>
    </source>
</evidence>
<evidence type="ECO:0000313" key="8">
    <source>
        <dbReference type="EMBL" id="EFX79920.1"/>
    </source>
</evidence>
<dbReference type="SMART" id="SM00032">
    <property type="entry name" value="CCP"/>
    <property type="match status" value="1"/>
</dbReference>
<evidence type="ECO:0000256" key="5">
    <source>
        <dbReference type="SAM" id="MobiDB-lite"/>
    </source>
</evidence>
<dbReference type="InParanoid" id="E9GKR9"/>
<dbReference type="PROSITE" id="PS50923">
    <property type="entry name" value="SUSHI"/>
    <property type="match status" value="1"/>
</dbReference>
<dbReference type="EMBL" id="GL732550">
    <property type="protein sequence ID" value="EFX79920.1"/>
    <property type="molecule type" value="Genomic_DNA"/>
</dbReference>
<keyword evidence="6" id="KW-1133">Transmembrane helix</keyword>
<evidence type="ECO:0000256" key="6">
    <source>
        <dbReference type="SAM" id="Phobius"/>
    </source>
</evidence>
<keyword evidence="4" id="KW-0768">Sushi</keyword>
<dbReference type="Gene3D" id="2.10.70.10">
    <property type="entry name" value="Complement Module, domain 1"/>
    <property type="match status" value="1"/>
</dbReference>
<accession>E9GKR9</accession>
<dbReference type="SUPFAM" id="SSF57535">
    <property type="entry name" value="Complement control module/SCR domain"/>
    <property type="match status" value="1"/>
</dbReference>
<keyword evidence="9" id="KW-1185">Reference proteome</keyword>
<feature type="compositionally biased region" description="Low complexity" evidence="5">
    <location>
        <begin position="424"/>
        <end position="439"/>
    </location>
</feature>
<reference evidence="8 9" key="1">
    <citation type="journal article" date="2011" name="Science">
        <title>The ecoresponsive genome of Daphnia pulex.</title>
        <authorList>
            <person name="Colbourne J.K."/>
            <person name="Pfrender M.E."/>
            <person name="Gilbert D."/>
            <person name="Thomas W.K."/>
            <person name="Tucker A."/>
            <person name="Oakley T.H."/>
            <person name="Tokishita S."/>
            <person name="Aerts A."/>
            <person name="Arnold G.J."/>
            <person name="Basu M.K."/>
            <person name="Bauer D.J."/>
            <person name="Caceres C.E."/>
            <person name="Carmel L."/>
            <person name="Casola C."/>
            <person name="Choi J.H."/>
            <person name="Detter J.C."/>
            <person name="Dong Q."/>
            <person name="Dusheyko S."/>
            <person name="Eads B.D."/>
            <person name="Frohlich T."/>
            <person name="Geiler-Samerotte K.A."/>
            <person name="Gerlach D."/>
            <person name="Hatcher P."/>
            <person name="Jogdeo S."/>
            <person name="Krijgsveld J."/>
            <person name="Kriventseva E.V."/>
            <person name="Kultz D."/>
            <person name="Laforsch C."/>
            <person name="Lindquist E."/>
            <person name="Lopez J."/>
            <person name="Manak J.R."/>
            <person name="Muller J."/>
            <person name="Pangilinan J."/>
            <person name="Patwardhan R.P."/>
            <person name="Pitluck S."/>
            <person name="Pritham E.J."/>
            <person name="Rechtsteiner A."/>
            <person name="Rho M."/>
            <person name="Rogozin I.B."/>
            <person name="Sakarya O."/>
            <person name="Salamov A."/>
            <person name="Schaack S."/>
            <person name="Shapiro H."/>
            <person name="Shiga Y."/>
            <person name="Skalitzky C."/>
            <person name="Smith Z."/>
            <person name="Souvorov A."/>
            <person name="Sung W."/>
            <person name="Tang Z."/>
            <person name="Tsuchiya D."/>
            <person name="Tu H."/>
            <person name="Vos H."/>
            <person name="Wang M."/>
            <person name="Wolf Y.I."/>
            <person name="Yamagata H."/>
            <person name="Yamada T."/>
            <person name="Ye Y."/>
            <person name="Shaw J.R."/>
            <person name="Andrews J."/>
            <person name="Crease T.J."/>
            <person name="Tang H."/>
            <person name="Lucas S.M."/>
            <person name="Robertson H.M."/>
            <person name="Bork P."/>
            <person name="Koonin E.V."/>
            <person name="Zdobnov E.M."/>
            <person name="Grigoriev I.V."/>
            <person name="Lynch M."/>
            <person name="Boore J.L."/>
        </authorList>
    </citation>
    <scope>NUCLEOTIDE SEQUENCE [LARGE SCALE GENOMIC DNA]</scope>
</reference>
<evidence type="ECO:0000256" key="4">
    <source>
        <dbReference type="PROSITE-ProRule" id="PRU00302"/>
    </source>
</evidence>
<evidence type="ECO:0000256" key="3">
    <source>
        <dbReference type="ARBA" id="ARBA00023157"/>
    </source>
</evidence>
<feature type="compositionally biased region" description="Polar residues" evidence="5">
    <location>
        <begin position="465"/>
        <end position="477"/>
    </location>
</feature>
<feature type="region of interest" description="Disordered" evidence="5">
    <location>
        <begin position="512"/>
        <end position="570"/>
    </location>
</feature>
<gene>
    <name evidence="8" type="ORF">DAPPUDRAFT_244357</name>
</gene>
<dbReference type="InterPro" id="IPR000436">
    <property type="entry name" value="Sushi_SCR_CCP_dom"/>
</dbReference>
<feature type="compositionally biased region" description="Basic and acidic residues" evidence="5">
    <location>
        <begin position="12"/>
        <end position="22"/>
    </location>
</feature>
<keyword evidence="1" id="KW-0732">Signal</keyword>
<sequence length="602" mass="65446">MLSEARYNSGGDTHRHLDDMRPEQPPYYYYNTNSYSEQHHPGVPRCGWPGKPVGGSVSSPTLPQPLQQDSHSFGRGFVPTNRVLSYDYQFQEGQVVAYKCQTSRLDVLTGTGSSGSFNRTCQNDDINVAYGKTVTYTALDATRAVEVSDTLMTDALVDSEDPVNTAECPPLTRNGGAYLSVNLGESLPVRVVGIFGKKGEGMNNLMNKKVTLGTAECAQMAGNASAFGYQCNRAMSQASTSNLVGSTVRFEHSSNFVVDICEVVIYANPTLADCGEPEIPAFGEVTITTGALYQEAKYSCRSGYELQGNNLRTCYGRDWGGEQPICVEILITSTTEINHNSTLPYGGGEEGSKAGLDPFQIVLIVVCVALAIGLIVALIVLLYYGRLNCCGTAGNKFAKKLSKKKKPSSGDQRDYQKVAAPANKSSSTTGSATAAASKAMQEANRKAIAEQERRAEEEDFINTRLAYQNEKTNQQMQRKPLPTPDSPPTASYPRNETVAYVDLAHEPTRRLDSPAAVHSQADPANVEPQYAQVTMRASTKKKADNNDGTSSDSTDHSTTSPPARKSYIPSIYLKESPEVQMKQQALNNQLKEAVRISRNTDF</sequence>
<dbReference type="Proteomes" id="UP000000305">
    <property type="component" value="Unassembled WGS sequence"/>
</dbReference>
<name>E9GKR9_DAPPU</name>
<feature type="region of interest" description="Disordered" evidence="5">
    <location>
        <begin position="401"/>
        <end position="493"/>
    </location>
</feature>
<feature type="region of interest" description="Disordered" evidence="5">
    <location>
        <begin position="1"/>
        <end position="25"/>
    </location>
</feature>
<keyword evidence="6" id="KW-0812">Transmembrane</keyword>
<feature type="domain" description="Sushi" evidence="7">
    <location>
        <begin position="272"/>
        <end position="328"/>
    </location>
</feature>
<organism evidence="8 9">
    <name type="scientific">Daphnia pulex</name>
    <name type="common">Water flea</name>
    <dbReference type="NCBI Taxonomy" id="6669"/>
    <lineage>
        <taxon>Eukaryota</taxon>
        <taxon>Metazoa</taxon>
        <taxon>Ecdysozoa</taxon>
        <taxon>Arthropoda</taxon>
        <taxon>Crustacea</taxon>
        <taxon>Branchiopoda</taxon>
        <taxon>Diplostraca</taxon>
        <taxon>Cladocera</taxon>
        <taxon>Anomopoda</taxon>
        <taxon>Daphniidae</taxon>
        <taxon>Daphnia</taxon>
    </lineage>
</organism>
<keyword evidence="3" id="KW-1015">Disulfide bond</keyword>
<dbReference type="HOGENOM" id="CLU_453623_0_0_1"/>
<evidence type="ECO:0000256" key="2">
    <source>
        <dbReference type="ARBA" id="ARBA00022737"/>
    </source>
</evidence>
<dbReference type="Pfam" id="PF00084">
    <property type="entry name" value="Sushi"/>
    <property type="match status" value="1"/>
</dbReference>
<dbReference type="PANTHER" id="PTHR45656:SF4">
    <property type="entry name" value="PROTEIN CBR-CLEC-78"/>
    <property type="match status" value="1"/>
</dbReference>
<evidence type="ECO:0000259" key="7">
    <source>
        <dbReference type="PROSITE" id="PS50923"/>
    </source>
</evidence>
<proteinExistence type="predicted"/>
<evidence type="ECO:0000256" key="1">
    <source>
        <dbReference type="ARBA" id="ARBA00022729"/>
    </source>
</evidence>
<dbReference type="OrthoDB" id="6127264at2759"/>
<dbReference type="AlphaFoldDB" id="E9GKR9"/>
<protein>
    <recommendedName>
        <fullName evidence="7">Sushi domain-containing protein</fullName>
    </recommendedName>
</protein>
<comment type="caution">
    <text evidence="4">Lacks conserved residue(s) required for the propagation of feature annotation.</text>
</comment>
<feature type="compositionally biased region" description="Basic and acidic residues" evidence="5">
    <location>
        <begin position="443"/>
        <end position="456"/>
    </location>
</feature>
<dbReference type="CDD" id="cd00033">
    <property type="entry name" value="CCP"/>
    <property type="match status" value="1"/>
</dbReference>
<dbReference type="InterPro" id="IPR035976">
    <property type="entry name" value="Sushi/SCR/CCP_sf"/>
</dbReference>
<feature type="compositionally biased region" description="Low complexity" evidence="5">
    <location>
        <begin position="546"/>
        <end position="560"/>
    </location>
</feature>
<dbReference type="KEGG" id="dpx:DAPPUDRAFT_244357"/>
<keyword evidence="2" id="KW-0677">Repeat</keyword>
<keyword evidence="6" id="KW-0472">Membrane</keyword>
<dbReference type="PANTHER" id="PTHR45656">
    <property type="entry name" value="PROTEIN CBR-CLEC-78"/>
    <property type="match status" value="1"/>
</dbReference>
<dbReference type="InterPro" id="IPR051277">
    <property type="entry name" value="SEZ6_CSMD_C4BPB_Regulators"/>
</dbReference>